<feature type="signal peptide" evidence="1">
    <location>
        <begin position="1"/>
        <end position="17"/>
    </location>
</feature>
<dbReference type="InterPro" id="IPR050410">
    <property type="entry name" value="CCR4/nocturin_mRNA_transcr"/>
</dbReference>
<keyword evidence="1" id="KW-0732">Signal</keyword>
<dbReference type="GO" id="GO:0004519">
    <property type="term" value="F:endonuclease activity"/>
    <property type="evidence" value="ECO:0007669"/>
    <property type="project" value="UniProtKB-KW"/>
</dbReference>
<evidence type="ECO:0000256" key="1">
    <source>
        <dbReference type="SAM" id="SignalP"/>
    </source>
</evidence>
<keyword evidence="3" id="KW-0269">Exonuclease</keyword>
<keyword evidence="4" id="KW-1185">Reference proteome</keyword>
<accession>A0A2U8QWL4</accession>
<name>A0A2U8QWL4_9FLAO</name>
<dbReference type="PANTHER" id="PTHR12121:SF36">
    <property type="entry name" value="ENDONUCLEASE_EXONUCLEASE_PHOSPHATASE DOMAIN-CONTAINING PROTEIN"/>
    <property type="match status" value="1"/>
</dbReference>
<dbReference type="Gene3D" id="3.60.10.10">
    <property type="entry name" value="Endonuclease/exonuclease/phosphatase"/>
    <property type="match status" value="1"/>
</dbReference>
<dbReference type="AlphaFoldDB" id="A0A2U8QWL4"/>
<dbReference type="OrthoDB" id="9793162at2"/>
<feature type="chain" id="PRO_5016065132" evidence="1">
    <location>
        <begin position="18"/>
        <end position="294"/>
    </location>
</feature>
<organism evidence="3 4">
    <name type="scientific">Flavobacterium sediminis</name>
    <dbReference type="NCBI Taxonomy" id="2201181"/>
    <lineage>
        <taxon>Bacteria</taxon>
        <taxon>Pseudomonadati</taxon>
        <taxon>Bacteroidota</taxon>
        <taxon>Flavobacteriia</taxon>
        <taxon>Flavobacteriales</taxon>
        <taxon>Flavobacteriaceae</taxon>
        <taxon>Flavobacterium</taxon>
    </lineage>
</organism>
<dbReference type="SUPFAM" id="SSF56219">
    <property type="entry name" value="DNase I-like"/>
    <property type="match status" value="1"/>
</dbReference>
<reference evidence="3 4" key="1">
    <citation type="submission" date="2018-05" db="EMBL/GenBank/DDBJ databases">
        <title>Flavobacterium sp. MEBiC07310.</title>
        <authorList>
            <person name="Baek K."/>
        </authorList>
    </citation>
    <scope>NUCLEOTIDE SEQUENCE [LARGE SCALE GENOMIC DNA]</scope>
    <source>
        <strain evidence="3 4">MEBiC07310</strain>
    </source>
</reference>
<dbReference type="InterPro" id="IPR036691">
    <property type="entry name" value="Endo/exonu/phosph_ase_sf"/>
</dbReference>
<keyword evidence="3" id="KW-0378">Hydrolase</keyword>
<proteinExistence type="predicted"/>
<feature type="domain" description="Endonuclease/exonuclease/phosphatase" evidence="2">
    <location>
        <begin position="24"/>
        <end position="269"/>
    </location>
</feature>
<evidence type="ECO:0000259" key="2">
    <source>
        <dbReference type="Pfam" id="PF03372"/>
    </source>
</evidence>
<sequence length="294" mass="34662">MKKVLFLFFCVSTLAFAQNDLNVMSYNVRLASVDDGDNSWEIRKERVARLIEYYEPDFLGMQEVQKVQLDFLLENLPQYRFIGLPREEGIHAEYSCIFYNAEKYKVLEEKTFWLSEIPDEMSKGWDAACHRIVTYGLFQDKKSKQKFWIVNTHLDHVGLKAREESAKILVQLAKELKAKKDIPFILTGDFNAEPNDTVITTLKEDLKEASSVSKTKPYGNSIHTWNAFQFYKIPDKQIDYIFFDKKTSIYVRKFNTINDFYDFKYPSDHLPILATFYLNYKKINNKPINTFYTI</sequence>
<protein>
    <submittedName>
        <fullName evidence="3">Endonuclease/exonuclease/phosphatase</fullName>
    </submittedName>
</protein>
<dbReference type="EMBL" id="CP029463">
    <property type="protein sequence ID" value="AWM14558.1"/>
    <property type="molecule type" value="Genomic_DNA"/>
</dbReference>
<dbReference type="CDD" id="cd09083">
    <property type="entry name" value="EEP-1"/>
    <property type="match status" value="1"/>
</dbReference>
<keyword evidence="3" id="KW-0255">Endonuclease</keyword>
<dbReference type="RefSeq" id="WP_109569916.1">
    <property type="nucleotide sequence ID" value="NZ_CP029463.1"/>
</dbReference>
<evidence type="ECO:0000313" key="4">
    <source>
        <dbReference type="Proteomes" id="UP000245429"/>
    </source>
</evidence>
<evidence type="ECO:0000313" key="3">
    <source>
        <dbReference type="EMBL" id="AWM14558.1"/>
    </source>
</evidence>
<dbReference type="GO" id="GO:0000175">
    <property type="term" value="F:3'-5'-RNA exonuclease activity"/>
    <property type="evidence" value="ECO:0007669"/>
    <property type="project" value="TreeGrafter"/>
</dbReference>
<keyword evidence="3" id="KW-0540">Nuclease</keyword>
<dbReference type="Pfam" id="PF03372">
    <property type="entry name" value="Exo_endo_phos"/>
    <property type="match status" value="1"/>
</dbReference>
<dbReference type="Proteomes" id="UP000245429">
    <property type="component" value="Chromosome"/>
</dbReference>
<dbReference type="InterPro" id="IPR005135">
    <property type="entry name" value="Endo/exonuclease/phosphatase"/>
</dbReference>
<gene>
    <name evidence="3" type="ORF">DI487_12295</name>
</gene>
<dbReference type="PANTHER" id="PTHR12121">
    <property type="entry name" value="CARBON CATABOLITE REPRESSOR PROTEIN 4"/>
    <property type="match status" value="1"/>
</dbReference>
<dbReference type="KEGG" id="fse:DI487_12295"/>